<organism evidence="1 2">
    <name type="scientific">Panagrellus redivivus</name>
    <name type="common">Microworm</name>
    <dbReference type="NCBI Taxonomy" id="6233"/>
    <lineage>
        <taxon>Eukaryota</taxon>
        <taxon>Metazoa</taxon>
        <taxon>Ecdysozoa</taxon>
        <taxon>Nematoda</taxon>
        <taxon>Chromadorea</taxon>
        <taxon>Rhabditida</taxon>
        <taxon>Tylenchina</taxon>
        <taxon>Panagrolaimomorpha</taxon>
        <taxon>Panagrolaimoidea</taxon>
        <taxon>Panagrolaimidae</taxon>
        <taxon>Panagrellus</taxon>
    </lineage>
</organism>
<evidence type="ECO:0000313" key="1">
    <source>
        <dbReference type="Proteomes" id="UP000492821"/>
    </source>
</evidence>
<reference evidence="1" key="1">
    <citation type="journal article" date="2013" name="Genetics">
        <title>The draft genome and transcriptome of Panagrellus redivivus are shaped by the harsh demands of a free-living lifestyle.</title>
        <authorList>
            <person name="Srinivasan J."/>
            <person name="Dillman A.R."/>
            <person name="Macchietto M.G."/>
            <person name="Heikkinen L."/>
            <person name="Lakso M."/>
            <person name="Fracchia K.M."/>
            <person name="Antoshechkin I."/>
            <person name="Mortazavi A."/>
            <person name="Wong G."/>
            <person name="Sternberg P.W."/>
        </authorList>
    </citation>
    <scope>NUCLEOTIDE SEQUENCE [LARGE SCALE GENOMIC DNA]</scope>
    <source>
        <strain evidence="1">MT8872</strain>
    </source>
</reference>
<keyword evidence="1" id="KW-1185">Reference proteome</keyword>
<name>A0A7E4UX53_PANRE</name>
<proteinExistence type="predicted"/>
<accession>A0A7E4UX53</accession>
<dbReference type="Proteomes" id="UP000492821">
    <property type="component" value="Unassembled WGS sequence"/>
</dbReference>
<protein>
    <submittedName>
        <fullName evidence="2">Ovule protein</fullName>
    </submittedName>
</protein>
<dbReference type="AlphaFoldDB" id="A0A7E4UX53"/>
<reference evidence="2" key="2">
    <citation type="submission" date="2020-10" db="UniProtKB">
        <authorList>
            <consortium name="WormBaseParasite"/>
        </authorList>
    </citation>
    <scope>IDENTIFICATION</scope>
</reference>
<evidence type="ECO:0000313" key="2">
    <source>
        <dbReference type="WBParaSite" id="Pan_g13849.t1"/>
    </source>
</evidence>
<dbReference type="WBParaSite" id="Pan_g13849.t1">
    <property type="protein sequence ID" value="Pan_g13849.t1"/>
    <property type="gene ID" value="Pan_g13849"/>
</dbReference>
<sequence>MIVEDVIVMIFNWKRSFVFSRRKHQLIDDRSNVTQSDQKSSPDGTIILQLATGFCKPNNSPDDHHASGHSPAVSPCHLHTVHVTTPCISLH</sequence>